<dbReference type="InterPro" id="IPR050582">
    <property type="entry name" value="HAD-like_SerB"/>
</dbReference>
<dbReference type="NCBIfam" id="TIGR01490">
    <property type="entry name" value="HAD-SF-IB-hyp1"/>
    <property type="match status" value="1"/>
</dbReference>
<dbReference type="InterPro" id="IPR006385">
    <property type="entry name" value="HAD_hydro_SerB1"/>
</dbReference>
<dbReference type="EMBL" id="FMSH01000198">
    <property type="protein sequence ID" value="SCU76140.1"/>
    <property type="molecule type" value="Genomic_DNA"/>
</dbReference>
<keyword evidence="1" id="KW-0479">Metal-binding</keyword>
<sequence>MPAAPRLALFDLDHTLLPLDSEYEWARYLVAVGGAEAAEIDAHNARWLAAYQAGRLDFAAHARFALGLLARHPRQRLTQWRAEFMREVIMPAIRPDALDLLARHLAADDLCCIVTATCRFVTEPIARQLGVPHLLAVEAEHDAHGEFTGALAGVPAFGPGKVLRVLAWLDTLGIAHTALAQATFYSDSRNDLPLLESVGHPVAVNPDSTLRDAAEARGWPVLHLFGTAGVPAA</sequence>
<dbReference type="GO" id="GO:0016787">
    <property type="term" value="F:hydrolase activity"/>
    <property type="evidence" value="ECO:0007669"/>
    <property type="project" value="UniProtKB-KW"/>
</dbReference>
<dbReference type="Pfam" id="PF12710">
    <property type="entry name" value="HAD"/>
    <property type="match status" value="1"/>
</dbReference>
<evidence type="ECO:0000256" key="2">
    <source>
        <dbReference type="ARBA" id="ARBA00022801"/>
    </source>
</evidence>
<evidence type="ECO:0000256" key="1">
    <source>
        <dbReference type="ARBA" id="ARBA00022723"/>
    </source>
</evidence>
<dbReference type="Gene3D" id="1.20.1440.100">
    <property type="entry name" value="SG protein - dephosphorylation function"/>
    <property type="match status" value="1"/>
</dbReference>
<dbReference type="PANTHER" id="PTHR43344">
    <property type="entry name" value="PHOSPHOSERINE PHOSPHATASE"/>
    <property type="match status" value="1"/>
</dbReference>
<proteinExistence type="predicted"/>
<dbReference type="GO" id="GO:0046872">
    <property type="term" value="F:metal ion binding"/>
    <property type="evidence" value="ECO:0007669"/>
    <property type="project" value="UniProtKB-KW"/>
</dbReference>
<dbReference type="RefSeq" id="WP_340525355.1">
    <property type="nucleotide sequence ID" value="NZ_FMSH01000198.1"/>
</dbReference>
<dbReference type="SUPFAM" id="SSF56784">
    <property type="entry name" value="HAD-like"/>
    <property type="match status" value="1"/>
</dbReference>
<evidence type="ECO:0000256" key="3">
    <source>
        <dbReference type="ARBA" id="ARBA00022842"/>
    </source>
</evidence>
<dbReference type="Gene3D" id="3.40.50.1000">
    <property type="entry name" value="HAD superfamily/HAD-like"/>
    <property type="match status" value="1"/>
</dbReference>
<reference evidence="4" key="1">
    <citation type="submission" date="2016-09" db="EMBL/GenBank/DDBJ databases">
        <authorList>
            <person name="Capua I."/>
            <person name="De Benedictis P."/>
            <person name="Joannis T."/>
            <person name="Lombin L.H."/>
            <person name="Cattoli G."/>
        </authorList>
    </citation>
    <scope>NUCLEOTIDE SEQUENCE</scope>
    <source>
        <strain evidence="4">B9</strain>
    </source>
</reference>
<name>A0A1K0JAJ3_CUPNE</name>
<organism evidence="4">
    <name type="scientific">Cupriavidus necator</name>
    <name type="common">Alcaligenes eutrophus</name>
    <name type="synonym">Ralstonia eutropha</name>
    <dbReference type="NCBI Taxonomy" id="106590"/>
    <lineage>
        <taxon>Bacteria</taxon>
        <taxon>Pseudomonadati</taxon>
        <taxon>Pseudomonadota</taxon>
        <taxon>Betaproteobacteria</taxon>
        <taxon>Burkholderiales</taxon>
        <taxon>Burkholderiaceae</taxon>
        <taxon>Cupriavidus</taxon>
    </lineage>
</organism>
<dbReference type="NCBIfam" id="TIGR01488">
    <property type="entry name" value="HAD-SF-IB"/>
    <property type="match status" value="1"/>
</dbReference>
<dbReference type="InterPro" id="IPR023214">
    <property type="entry name" value="HAD_sf"/>
</dbReference>
<dbReference type="PANTHER" id="PTHR43344:SF13">
    <property type="entry name" value="PHOSPHATASE RV3661-RELATED"/>
    <property type="match status" value="1"/>
</dbReference>
<accession>A0A1K0JAJ3</accession>
<dbReference type="InterPro" id="IPR036412">
    <property type="entry name" value="HAD-like_sf"/>
</dbReference>
<dbReference type="CDD" id="cd02612">
    <property type="entry name" value="HAD_PGPPase"/>
    <property type="match status" value="1"/>
</dbReference>
<dbReference type="EC" id="3.1.3.3" evidence="4"/>
<evidence type="ECO:0000313" key="4">
    <source>
        <dbReference type="EMBL" id="SCU76140.1"/>
    </source>
</evidence>
<protein>
    <submittedName>
        <fullName evidence="4">Phosphoserine phosphatase SerB</fullName>
        <ecNumber evidence="4">3.1.3.3</ecNumber>
    </submittedName>
</protein>
<keyword evidence="3" id="KW-0460">Magnesium</keyword>
<gene>
    <name evidence="4" type="primary">serB</name>
    <name evidence="4" type="ORF">CNECB9_2770048</name>
</gene>
<dbReference type="AlphaFoldDB" id="A0A1K0JAJ3"/>
<keyword evidence="2 4" id="KW-0378">Hydrolase</keyword>